<comment type="similarity">
    <text evidence="18">Belongs to the TCTP family.</text>
</comment>
<evidence type="ECO:0000259" key="21">
    <source>
        <dbReference type="PROSITE" id="PS50171"/>
    </source>
</evidence>
<dbReference type="InterPro" id="IPR000690">
    <property type="entry name" value="Matrin/U1-C_Znf_C2H2"/>
</dbReference>
<evidence type="ECO:0000256" key="8">
    <source>
        <dbReference type="ARBA" id="ARBA00022833"/>
    </source>
</evidence>
<dbReference type="SMART" id="SM00451">
    <property type="entry name" value="ZnF_U1"/>
    <property type="match status" value="2"/>
</dbReference>
<keyword evidence="11 17" id="KW-0694">RNA-binding</keyword>
<keyword evidence="2" id="KW-1017">Isopeptide bond</keyword>
<dbReference type="GO" id="GO:0008270">
    <property type="term" value="F:zinc ion binding"/>
    <property type="evidence" value="ECO:0007669"/>
    <property type="project" value="UniProtKB-KW"/>
</dbReference>
<dbReference type="Pfam" id="PF00838">
    <property type="entry name" value="TCTP"/>
    <property type="match status" value="1"/>
</dbReference>
<evidence type="ECO:0000256" key="4">
    <source>
        <dbReference type="ARBA" id="ARBA00022588"/>
    </source>
</evidence>
<evidence type="ECO:0000256" key="5">
    <source>
        <dbReference type="ARBA" id="ARBA00022723"/>
    </source>
</evidence>
<feature type="region of interest" description="Disordered" evidence="19">
    <location>
        <begin position="729"/>
        <end position="787"/>
    </location>
</feature>
<evidence type="ECO:0000256" key="9">
    <source>
        <dbReference type="ARBA" id="ARBA00022843"/>
    </source>
</evidence>
<dbReference type="PRINTS" id="PR01653">
    <property type="entry name" value="TCTPROTEIN"/>
</dbReference>
<accession>G5AZ68</accession>
<feature type="region of interest" description="Disordered" evidence="19">
    <location>
        <begin position="298"/>
        <end position="350"/>
    </location>
</feature>
<proteinExistence type="inferred from homology"/>
<evidence type="ECO:0000259" key="20">
    <source>
        <dbReference type="PROSITE" id="PS50102"/>
    </source>
</evidence>
<dbReference type="InterPro" id="IPR034930">
    <property type="entry name" value="MATR3_RRM2"/>
</dbReference>
<feature type="domain" description="Matrin-type" evidence="21">
    <location>
        <begin position="806"/>
        <end position="837"/>
    </location>
</feature>
<evidence type="ECO:0000313" key="23">
    <source>
        <dbReference type="EMBL" id="EHB02329.1"/>
    </source>
</evidence>
<evidence type="ECO:0000256" key="19">
    <source>
        <dbReference type="SAM" id="MobiDB-lite"/>
    </source>
</evidence>
<evidence type="ECO:0000256" key="7">
    <source>
        <dbReference type="ARBA" id="ARBA00022771"/>
    </source>
</evidence>
<keyword evidence="5" id="KW-0479">Metal-binding</keyword>
<dbReference type="GO" id="GO:0016363">
    <property type="term" value="C:nuclear matrix"/>
    <property type="evidence" value="ECO:0007669"/>
    <property type="project" value="UniProtKB-SubCell"/>
</dbReference>
<gene>
    <name evidence="23" type="ORF">GW7_21303</name>
</gene>
<dbReference type="SMART" id="SM00360">
    <property type="entry name" value="RRM"/>
    <property type="match status" value="2"/>
</dbReference>
<evidence type="ECO:0000256" key="10">
    <source>
        <dbReference type="ARBA" id="ARBA00022859"/>
    </source>
</evidence>
<organism evidence="23 24">
    <name type="scientific">Heterocephalus glaber</name>
    <name type="common">Naked mole rat</name>
    <dbReference type="NCBI Taxonomy" id="10181"/>
    <lineage>
        <taxon>Eukaryota</taxon>
        <taxon>Metazoa</taxon>
        <taxon>Chordata</taxon>
        <taxon>Craniata</taxon>
        <taxon>Vertebrata</taxon>
        <taxon>Euteleostomi</taxon>
        <taxon>Mammalia</taxon>
        <taxon>Eutheria</taxon>
        <taxon>Euarchontoglires</taxon>
        <taxon>Glires</taxon>
        <taxon>Rodentia</taxon>
        <taxon>Hystricomorpha</taxon>
        <taxon>Bathyergidae</taxon>
        <taxon>Heterocephalus</taxon>
    </lineage>
</organism>
<dbReference type="FunCoup" id="G5AZ68">
    <property type="interactions" value="3968"/>
</dbReference>
<feature type="compositionally biased region" description="Basic residues" evidence="19">
    <location>
        <begin position="666"/>
        <end position="675"/>
    </location>
</feature>
<dbReference type="InterPro" id="IPR034737">
    <property type="entry name" value="TCTP"/>
</dbReference>
<dbReference type="SUPFAM" id="SSF54928">
    <property type="entry name" value="RNA-binding domain, RBD"/>
    <property type="match status" value="2"/>
</dbReference>
<dbReference type="SMR" id="G5AZ68"/>
<dbReference type="Gene3D" id="3.30.70.330">
    <property type="match status" value="2"/>
</dbReference>
<dbReference type="InterPro" id="IPR011323">
    <property type="entry name" value="Mss4/transl-control_tumour"/>
</dbReference>
<dbReference type="InterPro" id="IPR018105">
    <property type="entry name" value="Translational_control_tumour_p"/>
</dbReference>
<dbReference type="CDD" id="cd12715">
    <property type="entry name" value="RRM2_MATR3"/>
    <property type="match status" value="1"/>
</dbReference>
<feature type="domain" description="RRM" evidence="20">
    <location>
        <begin position="354"/>
        <end position="429"/>
    </location>
</feature>
<dbReference type="InterPro" id="IPR011057">
    <property type="entry name" value="Mss4-like_sf"/>
</dbReference>
<comment type="function">
    <text evidence="14">May play a role in transcription or may interact with other nuclear matrix proteins to form the internal fibrogranular network. In association with the SFPQ-NONO heteromer may play a role in nuclear retention of defective RNAs. Plays a role in the regulation of DNA virus-mediated innate immune response by assembling into the HDP-RNP complex, a complex that serves as a platform for IRF3 phosphorylation and subsequent innate immune response activation through the cGAS-STING pathway. Binds to N6-methyladenosine (m6A)-containing mRNAs and contributes to MYC stability by binding to m6A-containing MYC mRNAs. May bind to specific miRNA hairpins.</text>
</comment>
<keyword evidence="10" id="KW-0391">Immunity</keyword>
<reference evidence="23 24" key="1">
    <citation type="journal article" date="2011" name="Nature">
        <title>Genome sequencing reveals insights into physiology and longevity of the naked mole rat.</title>
        <authorList>
            <person name="Kim E.B."/>
            <person name="Fang X."/>
            <person name="Fushan A.A."/>
            <person name="Huang Z."/>
            <person name="Lobanov A.V."/>
            <person name="Han L."/>
            <person name="Marino S.M."/>
            <person name="Sun X."/>
            <person name="Turanov A.A."/>
            <person name="Yang P."/>
            <person name="Yim S.H."/>
            <person name="Zhao X."/>
            <person name="Kasaikina M.V."/>
            <person name="Stoletzki N."/>
            <person name="Peng C."/>
            <person name="Polak P."/>
            <person name="Xiong Z."/>
            <person name="Kiezun A."/>
            <person name="Zhu Y."/>
            <person name="Chen Y."/>
            <person name="Kryukov G.V."/>
            <person name="Zhang Q."/>
            <person name="Peshkin L."/>
            <person name="Yang L."/>
            <person name="Bronson R.T."/>
            <person name="Buffenstein R."/>
            <person name="Wang B."/>
            <person name="Han C."/>
            <person name="Li Q."/>
            <person name="Chen L."/>
            <person name="Zhao W."/>
            <person name="Sunyaev S.R."/>
            <person name="Park T.J."/>
            <person name="Zhang G."/>
            <person name="Wang J."/>
            <person name="Gladyshev V.N."/>
        </authorList>
    </citation>
    <scope>NUCLEOTIDE SEQUENCE [LARGE SCALE GENOMIC DNA]</scope>
</reference>
<dbReference type="InParanoid" id="G5AZ68"/>
<comment type="subcellular location">
    <subcellularLocation>
        <location evidence="1">Nucleus matrix</location>
    </subcellularLocation>
</comment>
<feature type="compositionally biased region" description="Acidic residues" evidence="19">
    <location>
        <begin position="609"/>
        <end position="621"/>
    </location>
</feature>
<keyword evidence="9" id="KW-0832">Ubl conjugation</keyword>
<dbReference type="PROSITE" id="PS50171">
    <property type="entry name" value="ZF_MATRIN"/>
    <property type="match status" value="1"/>
</dbReference>
<dbReference type="SUPFAM" id="SSF51316">
    <property type="entry name" value="Mss4-like"/>
    <property type="match status" value="1"/>
</dbReference>
<evidence type="ECO:0000256" key="6">
    <source>
        <dbReference type="ARBA" id="ARBA00022737"/>
    </source>
</evidence>
<dbReference type="InterPro" id="IPR018103">
    <property type="entry name" value="Translation_control_tumour_CS"/>
</dbReference>
<dbReference type="PROSITE" id="PS51797">
    <property type="entry name" value="TCTP_3"/>
    <property type="match status" value="1"/>
</dbReference>
<feature type="region of interest" description="Disordered" evidence="19">
    <location>
        <begin position="105"/>
        <end position="130"/>
    </location>
</feature>
<evidence type="ECO:0000256" key="18">
    <source>
        <dbReference type="PROSITE-ProRule" id="PRU01133"/>
    </source>
</evidence>
<keyword evidence="4" id="KW-0399">Innate immunity</keyword>
<dbReference type="GO" id="GO:0045087">
    <property type="term" value="P:innate immune response"/>
    <property type="evidence" value="ECO:0007669"/>
    <property type="project" value="UniProtKB-KW"/>
</dbReference>
<evidence type="ECO:0000256" key="2">
    <source>
        <dbReference type="ARBA" id="ARBA00022499"/>
    </source>
</evidence>
<dbReference type="Gene3D" id="2.170.150.10">
    <property type="entry name" value="Metal Binding Protein, Guanine Nucleotide Exchange Factor, Chain A"/>
    <property type="match status" value="1"/>
</dbReference>
<evidence type="ECO:0000256" key="3">
    <source>
        <dbReference type="ARBA" id="ARBA00022553"/>
    </source>
</evidence>
<dbReference type="InterPro" id="IPR035979">
    <property type="entry name" value="RBD_domain_sf"/>
</dbReference>
<feature type="domain" description="RRM" evidence="20">
    <location>
        <begin position="452"/>
        <end position="527"/>
    </location>
</feature>
<dbReference type="PROSITE" id="PS50102">
    <property type="entry name" value="RRM"/>
    <property type="match status" value="2"/>
</dbReference>
<dbReference type="CDD" id="cd12714">
    <property type="entry name" value="RRM1_MATR3"/>
    <property type="match status" value="1"/>
</dbReference>
<evidence type="ECO:0000256" key="1">
    <source>
        <dbReference type="ARBA" id="ARBA00004109"/>
    </source>
</evidence>
<dbReference type="EMBL" id="JH167594">
    <property type="protein sequence ID" value="EHB02329.1"/>
    <property type="molecule type" value="Genomic_DNA"/>
</dbReference>
<dbReference type="GO" id="GO:0003723">
    <property type="term" value="F:RNA binding"/>
    <property type="evidence" value="ECO:0007669"/>
    <property type="project" value="UniProtKB-UniRule"/>
</dbReference>
<dbReference type="InterPro" id="IPR012677">
    <property type="entry name" value="Nucleotide-bd_a/b_plait_sf"/>
</dbReference>
<dbReference type="InterPro" id="IPR000504">
    <property type="entry name" value="RRM_dom"/>
</dbReference>
<dbReference type="InterPro" id="IPR003604">
    <property type="entry name" value="Matrin/U1-like-C_Znf_C2H2"/>
</dbReference>
<dbReference type="FunFam" id="3.30.70.330:FF:000149">
    <property type="entry name" value="matrin-3 isoform X2"/>
    <property type="match status" value="1"/>
</dbReference>
<keyword evidence="12" id="KW-0007">Acetylation</keyword>
<dbReference type="STRING" id="10181.G5AZ68"/>
<feature type="region of interest" description="Disordered" evidence="19">
    <location>
        <begin position="143"/>
        <end position="169"/>
    </location>
</feature>
<comment type="subunit">
    <text evidence="15">Part of a complex consisting of SFPQ, NONO and MATR3. Interacts with AGO1 and AGO2. Part of a complex composed at least of ASH2L, EMSY, HCFC1, HSPA8, CCAR2, MATR3, MKI67, RBBP5, TUBB2A, WDR5 and ZNF335; this complex may have a histone H3-specific methyltransferase activity. Interacts with TARDBP. Part of the HDP-RNP complex composed of at least HEXIM1, PRKDC, XRCC5, XRCC6, paraspeckle proteins (SFPQ, NONO, PSPC1, RBM14, and MATR3) and NEAT1 RNA. Interacts with FUS. Interacts with IGF2BP1. Interacts with IGF2BP2 and IGF2BP3. Interacts with RBPMS.</text>
</comment>
<evidence type="ECO:0000259" key="22">
    <source>
        <dbReference type="PROSITE" id="PS51797"/>
    </source>
</evidence>
<feature type="compositionally biased region" description="Basic and acidic residues" evidence="19">
    <location>
        <begin position="772"/>
        <end position="785"/>
    </location>
</feature>
<keyword evidence="13" id="KW-0539">Nucleus</keyword>
<protein>
    <recommendedName>
        <fullName evidence="16">Matrin-3</fullName>
    </recommendedName>
</protein>
<feature type="domain" description="TCTP" evidence="22">
    <location>
        <begin position="906"/>
        <end position="1033"/>
    </location>
</feature>
<evidence type="ECO:0000256" key="16">
    <source>
        <dbReference type="ARBA" id="ARBA00070116"/>
    </source>
</evidence>
<keyword evidence="7" id="KW-0863">Zinc-finger</keyword>
<evidence type="ECO:0000313" key="24">
    <source>
        <dbReference type="Proteomes" id="UP000006813"/>
    </source>
</evidence>
<feature type="compositionally biased region" description="Basic and acidic residues" evidence="19">
    <location>
        <begin position="116"/>
        <end position="130"/>
    </location>
</feature>
<dbReference type="PROSITE" id="PS01002">
    <property type="entry name" value="TCTP_1"/>
    <property type="match status" value="1"/>
</dbReference>
<evidence type="ECO:0000256" key="11">
    <source>
        <dbReference type="ARBA" id="ARBA00022884"/>
    </source>
</evidence>
<feature type="compositionally biased region" description="Basic and acidic residues" evidence="19">
    <location>
        <begin position="157"/>
        <end position="169"/>
    </location>
</feature>
<feature type="compositionally biased region" description="Low complexity" evidence="19">
    <location>
        <begin position="622"/>
        <end position="632"/>
    </location>
</feature>
<name>G5AZ68_HETGA</name>
<dbReference type="FunFam" id="3.30.70.330:FF:000151">
    <property type="entry name" value="matrin-3 isoform X1"/>
    <property type="match status" value="1"/>
</dbReference>
<evidence type="ECO:0000256" key="12">
    <source>
        <dbReference type="ARBA" id="ARBA00022990"/>
    </source>
</evidence>
<feature type="compositionally biased region" description="Basic and acidic residues" evidence="19">
    <location>
        <begin position="645"/>
        <end position="660"/>
    </location>
</feature>
<dbReference type="Proteomes" id="UP000006813">
    <property type="component" value="Unassembled WGS sequence"/>
</dbReference>
<feature type="region of interest" description="Disordered" evidence="19">
    <location>
        <begin position="544"/>
        <end position="713"/>
    </location>
</feature>
<dbReference type="InterPro" id="IPR034928">
    <property type="entry name" value="MATR3_RRM1"/>
</dbReference>
<sequence>MNQGTARLASLMNLGMSSSLNQQGAHSALSSASTSSHNLQSIFNIGSRGPLPLSSQHRGDADQASNILASFGLSARDLDELSRYPEDKITPENLPQILLQLKRRRTEEGPTLSYGRDGRSATREPPYRVPRDDWEEKRHFRRDSFDDRGPSLNPVLDYDHGSRSQESGYYDRMDYEDDRLRDGERCRDDSFFGETSHNYHKFDSEYERMGRGPGPLQERSLFEKKRGAPPSSNIEDFHGLLPKGYPHLCSICDLPVHSNKEWSQHINGASHSRRCQLLLEIYPEWNPDNDTGHTMGDPFMLQQSTNPAPGILGPPPPSFHLGGPAVGPRGNLGAGNGNLQGPRHMQKGRVETSRVVHIMDFQRGKNLRYQLLQLVEPFGVISNHLILNKINEAFIEMATTEDAQAAVDYYTTTPALVFGKPVRVHLSQKYKRIKKPEGKPDQKFDQKQELGRVIHLSNLPHSGYSDSAVLKLAEPYGKIKNYILMRMKSQAFIEMETREDAMAMVDHCLKKALWFQGRCVKVDLSEKYKKLVLRIPNRGIDLLKKDKSRKRSYSPDGKESPSDKKSKTDGSQKTESTTEGKEQEEKSGEDAEKDTKDDQTEQEPNMLLESEDELLVDEEEAAALLESGSSVGDETDLANLGDVASDGKKEPSDKAVKKDTSASAAAKKKLKKRRFPGSMEGFVTLDEVGDEEDSELQKLRKSGMAFKKSGDKNDDDLVEIKVDKIEELDQDNEAALENGIKNEENTEPGAESAENADDPNKDTSENADGQSDENKEDYTIPDEYRIGPYQPNVPVGIDYVIPKTGFYCKLCSLFYTNEEVAKNTHCSSLPHYQKLKWSRRAALTGQGGGAADGSEVTSGLVFVWTGEGRRRAKRTSSGGAALRVEIRGGRQDSLAAVPAAVHWTHDSLIGGNPSAEGPEGEGTGSTVVTGVDIVRNHHLQETSFTKEAYKKYIKDYMKSVEGKLEEQIPERVKPFMTGAAEQIKHILANFKNYQFFIGANMNPDGMVALLDYREDGVTPFMIFFKDGLEMEKS</sequence>
<evidence type="ECO:0000256" key="15">
    <source>
        <dbReference type="ARBA" id="ARBA00065168"/>
    </source>
</evidence>
<evidence type="ECO:0000256" key="13">
    <source>
        <dbReference type="ARBA" id="ARBA00023242"/>
    </source>
</evidence>
<evidence type="ECO:0000256" key="14">
    <source>
        <dbReference type="ARBA" id="ARBA00057166"/>
    </source>
</evidence>
<dbReference type="PANTHER" id="PTHR15592">
    <property type="entry name" value="MATRIN 3/NUCLEAR PROTEIN 220-RELATED"/>
    <property type="match status" value="1"/>
</dbReference>
<keyword evidence="6" id="KW-0677">Repeat</keyword>
<feature type="compositionally biased region" description="Basic and acidic residues" evidence="19">
    <location>
        <begin position="556"/>
        <end position="599"/>
    </location>
</feature>
<dbReference type="AlphaFoldDB" id="G5AZ68"/>
<keyword evidence="3" id="KW-0597">Phosphoprotein</keyword>
<evidence type="ECO:0000256" key="17">
    <source>
        <dbReference type="PROSITE-ProRule" id="PRU00176"/>
    </source>
</evidence>
<dbReference type="eggNOG" id="ENOG502QRVG">
    <property type="taxonomic scope" value="Eukaryota"/>
</dbReference>
<keyword evidence="8" id="KW-0862">Zinc</keyword>